<evidence type="ECO:0000313" key="3">
    <source>
        <dbReference type="Proteomes" id="UP001203338"/>
    </source>
</evidence>
<feature type="region of interest" description="Disordered" evidence="1">
    <location>
        <begin position="572"/>
        <end position="593"/>
    </location>
</feature>
<dbReference type="SUPFAM" id="SSF57850">
    <property type="entry name" value="RING/U-box"/>
    <property type="match status" value="1"/>
</dbReference>
<dbReference type="RefSeq" id="WP_249700083.1">
    <property type="nucleotide sequence ID" value="NZ_JAMFLX010000016.1"/>
</dbReference>
<accession>A0ABT0PHD6</accession>
<feature type="region of interest" description="Disordered" evidence="1">
    <location>
        <begin position="1"/>
        <end position="26"/>
    </location>
</feature>
<dbReference type="Proteomes" id="UP001203338">
    <property type="component" value="Unassembled WGS sequence"/>
</dbReference>
<dbReference type="InterPro" id="IPR013083">
    <property type="entry name" value="Znf_RING/FYVE/PHD"/>
</dbReference>
<gene>
    <name evidence="2" type="ORF">M3P05_12780</name>
</gene>
<proteinExistence type="predicted"/>
<dbReference type="EMBL" id="JAMFLX010000016">
    <property type="protein sequence ID" value="MCL6270799.1"/>
    <property type="molecule type" value="Genomic_DNA"/>
</dbReference>
<keyword evidence="3" id="KW-1185">Reference proteome</keyword>
<dbReference type="Gene3D" id="3.30.40.10">
    <property type="entry name" value="Zinc/RING finger domain, C3HC4 (zinc finger)"/>
    <property type="match status" value="1"/>
</dbReference>
<reference evidence="2 3" key="1">
    <citation type="submission" date="2022-05" db="EMBL/GenBank/DDBJ databases">
        <authorList>
            <person name="Park J.-S."/>
        </authorList>
    </citation>
    <scope>NUCLEOTIDE SEQUENCE [LARGE SCALE GENOMIC DNA]</scope>
    <source>
        <strain evidence="2 3">2012CJ34-2</strain>
    </source>
</reference>
<sequence length="593" mass="67861">MISAPEHLKPTGTDLTDKGKANTEPHSPLVWDLRTIQALGETSLEKMPAKPASSTPEWVQRTCIVIENTLNSNPTQQQLLDTYHIASTTALKEGNIIVERGANETFKKIKLDFRLVRLMKKLIAKSIELRFRNYLALKSKEDVDKWFKEYYSDPDMQSLRTNKELDRWARLGAYVHAVRHEVLIDNKDAAEFLPSILNPTYNFLLWAGSHSRFYRPRVFAHKLTDEQADRVELYAALTNSHDLTETNAAPDCMDISDNGLGVILPQNGKYTGTFDEALWKPGASGKRTLLLMDSQNRIPSGFSESFRLCLPPNGNYSGLLALLFPASQELWLIPEKKDNRTPSWLDIVKMNQALHSDKAVNILYICTEQTHHKNLEELRNCFHQITQFSIATPFRHLTQSKECEPENGLWTLQDFSLMEKYLDTFPAGRFGLQFDSFQQTFWLQFRADKPDISNNPNLYLQAPFSWQSESGLFPDSDLQRRATGLVLELYNTFICLVTLKKIDEIDDPCFDETGNVFERSALEACLKEKSVNPATQTSMTERDILKMPKLLPVLQKLQEISRLYQLDRYSLHPRSPSPAPELPESKRNKISLS</sequence>
<evidence type="ECO:0000256" key="1">
    <source>
        <dbReference type="SAM" id="MobiDB-lite"/>
    </source>
</evidence>
<comment type="caution">
    <text evidence="2">The sequence shown here is derived from an EMBL/GenBank/DDBJ whole genome shotgun (WGS) entry which is preliminary data.</text>
</comment>
<name>A0ABT0PHD6_9GAMM</name>
<organism evidence="2 3">
    <name type="scientific">Parendozoicomonas callyspongiae</name>
    <dbReference type="NCBI Taxonomy" id="2942213"/>
    <lineage>
        <taxon>Bacteria</taxon>
        <taxon>Pseudomonadati</taxon>
        <taxon>Pseudomonadota</taxon>
        <taxon>Gammaproteobacteria</taxon>
        <taxon>Oceanospirillales</taxon>
        <taxon>Endozoicomonadaceae</taxon>
        <taxon>Parendozoicomonas</taxon>
    </lineage>
</organism>
<evidence type="ECO:0000313" key="2">
    <source>
        <dbReference type="EMBL" id="MCL6270799.1"/>
    </source>
</evidence>
<protein>
    <submittedName>
        <fullName evidence="2">Uncharacterized protein</fullName>
    </submittedName>
</protein>